<gene>
    <name evidence="2" type="ORF">GNI_078290</name>
</gene>
<dbReference type="RefSeq" id="XP_011130564.1">
    <property type="nucleotide sequence ID" value="XM_011132262.1"/>
</dbReference>
<accession>A0A023B6L9</accession>
<dbReference type="SUPFAM" id="SSF56784">
    <property type="entry name" value="HAD-like"/>
    <property type="match status" value="1"/>
</dbReference>
<evidence type="ECO:0000313" key="2">
    <source>
        <dbReference type="EMBL" id="EZG66635.1"/>
    </source>
</evidence>
<feature type="region of interest" description="Disordered" evidence="1">
    <location>
        <begin position="330"/>
        <end position="350"/>
    </location>
</feature>
<dbReference type="PANTHER" id="PTHR38899">
    <property type="entry name" value="DOMAIN OOKINETE PROTEIN, PUTATIVE-RELATED"/>
    <property type="match status" value="1"/>
</dbReference>
<sequence>MPEARISEQAQLLECTSKDFDAPSRRKIVFFDLDNTLIPTSWIMQHWRNDEKDKPHQQIVREINEKLTRAGLFDALDMMLHRVSKTVDRIYIVTNAGSKTVENFYLTHTLPQLRDLLRRHSVSLASTEEWVVRSGPPPHPDEDEAFREFYTGVKFSEFKENVEAALDLWEHDSRVDVISVGDQMCEISAACRLGRIFAGDINLIKLVLILDPSNARFSHQTPTQFVKHIEHLADHVMWLANYDRITTVADRGFSFETDTKDIEASGHAFWMPMPNCFTYAIGKHDMFPGDFPPYLPLNYTSVEYKEVPREYWVTVGHSCMTDRSSTASDSLVDAEVPHKLTTTQSDSEVA</sequence>
<evidence type="ECO:0000313" key="3">
    <source>
        <dbReference type="Proteomes" id="UP000019763"/>
    </source>
</evidence>
<organism evidence="2 3">
    <name type="scientific">Gregarina niphandrodes</name>
    <name type="common">Septate eugregarine</name>
    <dbReference type="NCBI Taxonomy" id="110365"/>
    <lineage>
        <taxon>Eukaryota</taxon>
        <taxon>Sar</taxon>
        <taxon>Alveolata</taxon>
        <taxon>Apicomplexa</taxon>
        <taxon>Conoidasida</taxon>
        <taxon>Gregarinasina</taxon>
        <taxon>Eugregarinorida</taxon>
        <taxon>Gregarinidae</taxon>
        <taxon>Gregarina</taxon>
    </lineage>
</organism>
<dbReference type="eggNOG" id="ENOG502S4II">
    <property type="taxonomic scope" value="Eukaryota"/>
</dbReference>
<dbReference type="Proteomes" id="UP000019763">
    <property type="component" value="Unassembled WGS sequence"/>
</dbReference>
<dbReference type="AlphaFoldDB" id="A0A023B6L9"/>
<dbReference type="VEuPathDB" id="CryptoDB:GNI_078290"/>
<reference evidence="2" key="1">
    <citation type="submission" date="2013-12" db="EMBL/GenBank/DDBJ databases">
        <authorList>
            <person name="Omoto C.K."/>
            <person name="Sibley D."/>
            <person name="Venepally P."/>
            <person name="Hadjithomas M."/>
            <person name="Karamycheva S."/>
            <person name="Brunk B."/>
            <person name="Roos D."/>
            <person name="Caler E."/>
            <person name="Lorenzi H."/>
        </authorList>
    </citation>
    <scope>NUCLEOTIDE SEQUENCE</scope>
</reference>
<comment type="caution">
    <text evidence="2">The sequence shown here is derived from an EMBL/GenBank/DDBJ whole genome shotgun (WGS) entry which is preliminary data.</text>
</comment>
<proteinExistence type="predicted"/>
<dbReference type="GeneID" id="22912851"/>
<feature type="compositionally biased region" description="Polar residues" evidence="1">
    <location>
        <begin position="340"/>
        <end position="350"/>
    </location>
</feature>
<dbReference type="PANTHER" id="PTHR38899:SF1">
    <property type="entry name" value="PROTEIN KINASE"/>
    <property type="match status" value="1"/>
</dbReference>
<name>A0A023B6L9_GRENI</name>
<dbReference type="OrthoDB" id="338251at2759"/>
<evidence type="ECO:0000256" key="1">
    <source>
        <dbReference type="SAM" id="MobiDB-lite"/>
    </source>
</evidence>
<dbReference type="EMBL" id="AFNH02000586">
    <property type="protein sequence ID" value="EZG66635.1"/>
    <property type="molecule type" value="Genomic_DNA"/>
</dbReference>
<dbReference type="InterPro" id="IPR036412">
    <property type="entry name" value="HAD-like_sf"/>
</dbReference>
<protein>
    <submittedName>
        <fullName evidence="2">Uncharacterized protein</fullName>
    </submittedName>
</protein>
<keyword evidence="3" id="KW-1185">Reference proteome</keyword>